<comment type="similarity">
    <text evidence="1">Belongs to the DeSI family.</text>
</comment>
<protein>
    <recommendedName>
        <fullName evidence="4">PPPDE domain-containing protein</fullName>
    </recommendedName>
</protein>
<dbReference type="Proteomes" id="UP000001996">
    <property type="component" value="Unassembled WGS sequence"/>
</dbReference>
<dbReference type="Pfam" id="PF05903">
    <property type="entry name" value="Peptidase_C97"/>
    <property type="match status" value="1"/>
</dbReference>
<dbReference type="GO" id="GO:0070646">
    <property type="term" value="P:protein modification by small protein removal"/>
    <property type="evidence" value="ECO:0007669"/>
    <property type="project" value="TreeGrafter"/>
</dbReference>
<dbReference type="KEGG" id="lel:PVL30_004901"/>
<dbReference type="AlphaFoldDB" id="A5E391"/>
<dbReference type="PANTHER" id="PTHR12378">
    <property type="entry name" value="DESUMOYLATING ISOPEPTIDASE"/>
    <property type="match status" value="1"/>
</dbReference>
<dbReference type="InterPro" id="IPR042266">
    <property type="entry name" value="PPPDE_sf"/>
</dbReference>
<dbReference type="EMBL" id="CH981528">
    <property type="protein sequence ID" value="EDK45899.1"/>
    <property type="molecule type" value="Genomic_DNA"/>
</dbReference>
<dbReference type="InParanoid" id="A5E391"/>
<proteinExistence type="inferred from homology"/>
<dbReference type="PROSITE" id="PS51858">
    <property type="entry name" value="PPPDE"/>
    <property type="match status" value="1"/>
</dbReference>
<evidence type="ECO:0000313" key="5">
    <source>
        <dbReference type="EMBL" id="EDK45899.1"/>
    </source>
</evidence>
<dbReference type="SMART" id="SM01179">
    <property type="entry name" value="DUF862"/>
    <property type="match status" value="1"/>
</dbReference>
<dbReference type="OMA" id="HLMLGKQ"/>
<dbReference type="OrthoDB" id="21221at2759"/>
<evidence type="ECO:0000259" key="4">
    <source>
        <dbReference type="PROSITE" id="PS51858"/>
    </source>
</evidence>
<dbReference type="Gene3D" id="3.90.1720.30">
    <property type="entry name" value="PPPDE domains"/>
    <property type="match status" value="1"/>
</dbReference>
<accession>A5E391</accession>
<reference evidence="5 6" key="1">
    <citation type="journal article" date="2009" name="Nature">
        <title>Evolution of pathogenicity and sexual reproduction in eight Candida genomes.</title>
        <authorList>
            <person name="Butler G."/>
            <person name="Rasmussen M.D."/>
            <person name="Lin M.F."/>
            <person name="Santos M.A."/>
            <person name="Sakthikumar S."/>
            <person name="Munro C.A."/>
            <person name="Rheinbay E."/>
            <person name="Grabherr M."/>
            <person name="Forche A."/>
            <person name="Reedy J.L."/>
            <person name="Agrafioti I."/>
            <person name="Arnaud M.B."/>
            <person name="Bates S."/>
            <person name="Brown A.J."/>
            <person name="Brunke S."/>
            <person name="Costanzo M.C."/>
            <person name="Fitzpatrick D.A."/>
            <person name="de Groot P.W."/>
            <person name="Harris D."/>
            <person name="Hoyer L.L."/>
            <person name="Hube B."/>
            <person name="Klis F.M."/>
            <person name="Kodira C."/>
            <person name="Lennard N."/>
            <person name="Logue M.E."/>
            <person name="Martin R."/>
            <person name="Neiman A.M."/>
            <person name="Nikolaou E."/>
            <person name="Quail M.A."/>
            <person name="Quinn J."/>
            <person name="Santos M.C."/>
            <person name="Schmitzberger F.F."/>
            <person name="Sherlock G."/>
            <person name="Shah P."/>
            <person name="Silverstein K.A."/>
            <person name="Skrzypek M.S."/>
            <person name="Soll D."/>
            <person name="Staggs R."/>
            <person name="Stansfield I."/>
            <person name="Stumpf M.P."/>
            <person name="Sudbery P.E."/>
            <person name="Srikantha T."/>
            <person name="Zeng Q."/>
            <person name="Berman J."/>
            <person name="Berriman M."/>
            <person name="Heitman J."/>
            <person name="Gow N.A."/>
            <person name="Lorenz M.C."/>
            <person name="Birren B.W."/>
            <person name="Kellis M."/>
            <person name="Cuomo C.A."/>
        </authorList>
    </citation>
    <scope>NUCLEOTIDE SEQUENCE [LARGE SCALE GENOMIC DNA]</scope>
    <source>
        <strain evidence="6">ATCC 11503 / BCRC 21390 / CBS 2605 / JCM 1781 / NBRC 1676 / NRRL YB-4239</strain>
    </source>
</reference>
<gene>
    <name evidence="5" type="ORF">LELG_04078</name>
</gene>
<dbReference type="InterPro" id="IPR008580">
    <property type="entry name" value="PPPDE_dom"/>
</dbReference>
<evidence type="ECO:0000256" key="2">
    <source>
        <dbReference type="ARBA" id="ARBA00022670"/>
    </source>
</evidence>
<keyword evidence="3" id="KW-0378">Hydrolase</keyword>
<evidence type="ECO:0000256" key="3">
    <source>
        <dbReference type="ARBA" id="ARBA00022801"/>
    </source>
</evidence>
<dbReference type="STRING" id="379508.A5E391"/>
<dbReference type="GO" id="GO:0008233">
    <property type="term" value="F:peptidase activity"/>
    <property type="evidence" value="ECO:0007669"/>
    <property type="project" value="UniProtKB-KW"/>
</dbReference>
<dbReference type="HOGENOM" id="CLU_101028_0_1_1"/>
<dbReference type="PANTHER" id="PTHR12378:SF7">
    <property type="entry name" value="DESUMOYLATING ISOPEPTIDASE 1"/>
    <property type="match status" value="1"/>
</dbReference>
<dbReference type="GO" id="GO:0006508">
    <property type="term" value="P:proteolysis"/>
    <property type="evidence" value="ECO:0007669"/>
    <property type="project" value="UniProtKB-KW"/>
</dbReference>
<keyword evidence="6" id="KW-1185">Reference proteome</keyword>
<dbReference type="eggNOG" id="KOG0324">
    <property type="taxonomic scope" value="Eukaryota"/>
</dbReference>
<evidence type="ECO:0000313" key="6">
    <source>
        <dbReference type="Proteomes" id="UP000001996"/>
    </source>
</evidence>
<feature type="domain" description="PPPDE" evidence="4">
    <location>
        <begin position="15"/>
        <end position="162"/>
    </location>
</feature>
<dbReference type="GeneID" id="5231838"/>
<organism evidence="5 6">
    <name type="scientific">Lodderomyces elongisporus (strain ATCC 11503 / CBS 2605 / JCM 1781 / NBRC 1676 / NRRL YB-4239)</name>
    <name type="common">Yeast</name>
    <name type="synonym">Saccharomyces elongisporus</name>
    <dbReference type="NCBI Taxonomy" id="379508"/>
    <lineage>
        <taxon>Eukaryota</taxon>
        <taxon>Fungi</taxon>
        <taxon>Dikarya</taxon>
        <taxon>Ascomycota</taxon>
        <taxon>Saccharomycotina</taxon>
        <taxon>Pichiomycetes</taxon>
        <taxon>Debaryomycetaceae</taxon>
        <taxon>Candida/Lodderomyces clade</taxon>
        <taxon>Lodderomyces</taxon>
    </lineage>
</organism>
<dbReference type="RefSeq" id="XP_001525046.1">
    <property type="nucleotide sequence ID" value="XM_001524996.1"/>
</dbReference>
<evidence type="ECO:0000256" key="1">
    <source>
        <dbReference type="ARBA" id="ARBA00008140"/>
    </source>
</evidence>
<sequence>MTAKEMKEEEEETGSPVQVYVYDLSRGLARVYSPMMLGFQIDAIYHTSVVVRGKEYYLDQGIKSHPVHQSAHFKYGIPIEKIDVGETFIDDEILNDFINDLNNHEEMKYHAQSYDLFTNNCNHFTNVLIEFLCDSQLDERILKLPEAVLASPAGQMLKQMIENQA</sequence>
<keyword evidence="2" id="KW-0645">Protease</keyword>
<name>A5E391_LODEL</name>
<dbReference type="VEuPathDB" id="FungiDB:LELG_04078"/>